<reference evidence="1 2" key="1">
    <citation type="submission" date="2021-05" db="EMBL/GenBank/DDBJ databases">
        <title>Genome Assembly of Synthetic Allotetraploid Brassica napus Reveals Homoeologous Exchanges between Subgenomes.</title>
        <authorList>
            <person name="Davis J.T."/>
        </authorList>
    </citation>
    <scope>NUCLEOTIDE SEQUENCE [LARGE SCALE GENOMIC DNA]</scope>
    <source>
        <strain evidence="2">cv. Da-Ae</strain>
        <tissue evidence="1">Seedling</tissue>
    </source>
</reference>
<name>A0ABQ8DKT5_BRANA</name>
<feature type="non-terminal residue" evidence="1">
    <location>
        <position position="1"/>
    </location>
</feature>
<organism evidence="1 2">
    <name type="scientific">Brassica napus</name>
    <name type="common">Rape</name>
    <dbReference type="NCBI Taxonomy" id="3708"/>
    <lineage>
        <taxon>Eukaryota</taxon>
        <taxon>Viridiplantae</taxon>
        <taxon>Streptophyta</taxon>
        <taxon>Embryophyta</taxon>
        <taxon>Tracheophyta</taxon>
        <taxon>Spermatophyta</taxon>
        <taxon>Magnoliopsida</taxon>
        <taxon>eudicotyledons</taxon>
        <taxon>Gunneridae</taxon>
        <taxon>Pentapetalae</taxon>
        <taxon>rosids</taxon>
        <taxon>malvids</taxon>
        <taxon>Brassicales</taxon>
        <taxon>Brassicaceae</taxon>
        <taxon>Brassiceae</taxon>
        <taxon>Brassica</taxon>
    </lineage>
</organism>
<sequence>NINNDKQHLRCLIRLSGVHDDKMRSFCKLFRKHGAQLLGCSTLVQHYPLSTKAENAKAGPVNFESYALWRPSQPN</sequence>
<protein>
    <submittedName>
        <fullName evidence="1">Uncharacterized protein</fullName>
    </submittedName>
</protein>
<proteinExistence type="predicted"/>
<keyword evidence="2" id="KW-1185">Reference proteome</keyword>
<gene>
    <name evidence="1" type="ORF">HID58_015687</name>
</gene>
<evidence type="ECO:0000313" key="2">
    <source>
        <dbReference type="Proteomes" id="UP000824890"/>
    </source>
</evidence>
<accession>A0ABQ8DKT5</accession>
<dbReference type="EMBL" id="JAGKQM010000004">
    <property type="protein sequence ID" value="KAH0929960.1"/>
    <property type="molecule type" value="Genomic_DNA"/>
</dbReference>
<dbReference type="Proteomes" id="UP000824890">
    <property type="component" value="Unassembled WGS sequence"/>
</dbReference>
<comment type="caution">
    <text evidence="1">The sequence shown here is derived from an EMBL/GenBank/DDBJ whole genome shotgun (WGS) entry which is preliminary data.</text>
</comment>
<evidence type="ECO:0000313" key="1">
    <source>
        <dbReference type="EMBL" id="KAH0929960.1"/>
    </source>
</evidence>